<dbReference type="SMART" id="SM00981">
    <property type="entry name" value="THUMP"/>
    <property type="match status" value="1"/>
</dbReference>
<accession>A0ABS0IM05</accession>
<dbReference type="Pfam" id="PF22020">
    <property type="entry name" value="RlmL_1st"/>
    <property type="match status" value="1"/>
</dbReference>
<feature type="region of interest" description="Disordered" evidence="4">
    <location>
        <begin position="386"/>
        <end position="417"/>
    </location>
</feature>
<dbReference type="PROSITE" id="PS51165">
    <property type="entry name" value="THUMP"/>
    <property type="match status" value="1"/>
</dbReference>
<feature type="domain" description="THUMP" evidence="5">
    <location>
        <begin position="42"/>
        <end position="153"/>
    </location>
</feature>
<keyword evidence="2" id="KW-0808">Transferase</keyword>
<dbReference type="InterPro" id="IPR029063">
    <property type="entry name" value="SAM-dependent_MTases_sf"/>
</dbReference>
<dbReference type="SUPFAM" id="SSF53335">
    <property type="entry name" value="S-adenosyl-L-methionine-dependent methyltransferases"/>
    <property type="match status" value="1"/>
</dbReference>
<keyword evidence="1" id="KW-0489">Methyltransferase</keyword>
<evidence type="ECO:0000256" key="1">
    <source>
        <dbReference type="ARBA" id="ARBA00022603"/>
    </source>
</evidence>
<dbReference type="Pfam" id="PF02926">
    <property type="entry name" value="THUMP"/>
    <property type="match status" value="1"/>
</dbReference>
<keyword evidence="3" id="KW-0694">RNA-binding</keyword>
<dbReference type="InterPro" id="IPR004114">
    <property type="entry name" value="THUMP_dom"/>
</dbReference>
<dbReference type="EMBL" id="JADQDQ010000012">
    <property type="protein sequence ID" value="MBF9239401.1"/>
    <property type="molecule type" value="Genomic_DNA"/>
</dbReference>
<evidence type="ECO:0000313" key="6">
    <source>
        <dbReference type="EMBL" id="MBF9239401.1"/>
    </source>
</evidence>
<dbReference type="RefSeq" id="WP_196283749.1">
    <property type="nucleotide sequence ID" value="NZ_JADQDQ010000012.1"/>
</dbReference>
<dbReference type="Gene3D" id="3.30.2130.30">
    <property type="match status" value="1"/>
</dbReference>
<evidence type="ECO:0000256" key="4">
    <source>
        <dbReference type="SAM" id="MobiDB-lite"/>
    </source>
</evidence>
<dbReference type="CDD" id="cd11715">
    <property type="entry name" value="THUMP_AdoMetMT"/>
    <property type="match status" value="1"/>
</dbReference>
<dbReference type="InterPro" id="IPR000241">
    <property type="entry name" value="RlmKL-like_Mtase"/>
</dbReference>
<dbReference type="Gene3D" id="3.40.50.150">
    <property type="entry name" value="Vaccinia Virus protein VP39"/>
    <property type="match status" value="1"/>
</dbReference>
<evidence type="ECO:0000313" key="7">
    <source>
        <dbReference type="Proteomes" id="UP000597617"/>
    </source>
</evidence>
<evidence type="ECO:0000259" key="5">
    <source>
        <dbReference type="PROSITE" id="PS51165"/>
    </source>
</evidence>
<dbReference type="Pfam" id="PF01170">
    <property type="entry name" value="UPF0020"/>
    <property type="match status" value="1"/>
</dbReference>
<name>A0ABS0IM05_9BACT</name>
<sequence>MHLTATTQFGLEELLADELYALGADITHVGSRAVEFIGDHRLLYEVALWSRLSMRLLRPFAAFYAEDEKALYREVSRIDWQDFIGPGQTFAITPVVNRSTFEHSLFVAQLTKDAIVDQFRARTGERPSIDTRTPDIRLHLRMTENEVILSLDAAGDSLHRRGYRQHTNEAPLNEVLAAGLVMLSGWDGKKPLIDPMCGSATILTEAGLISQRIAPGLFHQGKFGFENWYDFDPELWQQVREEAKAQRLDEPQAYLAGSDLDPKTIDMAAANITAAGLEDFIRLSVRDVKDAVAPAKEEPGIVLMNPPYGERIGEEAEMAALYKTIGDSLKANFQGYNAFVFTGNLEAAKSIGLKPARRVPLFNGPIDCRLMKYELYRGSRRVALSSSHERASQAKRPVRAHLPHRCPHLGQGEGLCP</sequence>
<gene>
    <name evidence="6" type="ORF">I2I05_18555</name>
</gene>
<dbReference type="InterPro" id="IPR054170">
    <property type="entry name" value="RlmL_1st"/>
</dbReference>
<organism evidence="6 7">
    <name type="scientific">Hymenobacter jeongseonensis</name>
    <dbReference type="NCBI Taxonomy" id="2791027"/>
    <lineage>
        <taxon>Bacteria</taxon>
        <taxon>Pseudomonadati</taxon>
        <taxon>Bacteroidota</taxon>
        <taxon>Cytophagia</taxon>
        <taxon>Cytophagales</taxon>
        <taxon>Hymenobacteraceae</taxon>
        <taxon>Hymenobacter</taxon>
    </lineage>
</organism>
<comment type="caution">
    <text evidence="6">The sequence shown here is derived from an EMBL/GenBank/DDBJ whole genome shotgun (WGS) entry which is preliminary data.</text>
</comment>
<evidence type="ECO:0000256" key="3">
    <source>
        <dbReference type="PROSITE-ProRule" id="PRU00529"/>
    </source>
</evidence>
<feature type="compositionally biased region" description="Basic residues" evidence="4">
    <location>
        <begin position="396"/>
        <end position="407"/>
    </location>
</feature>
<dbReference type="PANTHER" id="PTHR47313">
    <property type="entry name" value="RIBOSOMAL RNA LARGE SUBUNIT METHYLTRANSFERASE K/L"/>
    <property type="match status" value="1"/>
</dbReference>
<proteinExistence type="predicted"/>
<keyword evidence="7" id="KW-1185">Reference proteome</keyword>
<dbReference type="Proteomes" id="UP000597617">
    <property type="component" value="Unassembled WGS sequence"/>
</dbReference>
<dbReference type="PANTHER" id="PTHR47313:SF1">
    <property type="entry name" value="RIBOSOMAL RNA LARGE SUBUNIT METHYLTRANSFERASE K_L"/>
    <property type="match status" value="1"/>
</dbReference>
<protein>
    <recommendedName>
        <fullName evidence="5">THUMP domain-containing protein</fullName>
    </recommendedName>
</protein>
<evidence type="ECO:0000256" key="2">
    <source>
        <dbReference type="ARBA" id="ARBA00022679"/>
    </source>
</evidence>
<reference evidence="6 7" key="1">
    <citation type="submission" date="2020-11" db="EMBL/GenBank/DDBJ databases">
        <authorList>
            <person name="Kim M.K."/>
        </authorList>
    </citation>
    <scope>NUCLEOTIDE SEQUENCE [LARGE SCALE GENOMIC DNA]</scope>
    <source>
        <strain evidence="6 7">BT683</strain>
    </source>
</reference>